<dbReference type="RefSeq" id="WP_045489403.1">
    <property type="nucleotide sequence ID" value="NZ_LTAO01000040.1"/>
</dbReference>
<comment type="caution">
    <text evidence="2">The sequence shown here is derived from an EMBL/GenBank/DDBJ whole genome shotgun (WGS) entry which is preliminary data.</text>
</comment>
<dbReference type="EMBL" id="LTAO01000040">
    <property type="protein sequence ID" value="KYG25531.1"/>
    <property type="molecule type" value="Genomic_DNA"/>
</dbReference>
<evidence type="ECO:0000256" key="1">
    <source>
        <dbReference type="SAM" id="Phobius"/>
    </source>
</evidence>
<evidence type="ECO:0000313" key="2">
    <source>
        <dbReference type="EMBL" id="KYG25531.1"/>
    </source>
</evidence>
<evidence type="ECO:0000313" key="3">
    <source>
        <dbReference type="Proteomes" id="UP000075806"/>
    </source>
</evidence>
<gene>
    <name evidence="2" type="ORF">AZF04_13655</name>
</gene>
<keyword evidence="3" id="KW-1185">Reference proteome</keyword>
<proteinExistence type="predicted"/>
<sequence length="83" mass="9685">MELRERIKSFPTWLKWTFRIFLGYLSLLALVLASTIIVILVTFSMIMIDFFSGADSMRDYAENNLVPISEYMWNLFTLLVPGL</sequence>
<organism evidence="2 3">
    <name type="scientific">Alkalihalobacillus trypoxylicola</name>
    <dbReference type="NCBI Taxonomy" id="519424"/>
    <lineage>
        <taxon>Bacteria</taxon>
        <taxon>Bacillati</taxon>
        <taxon>Bacillota</taxon>
        <taxon>Bacilli</taxon>
        <taxon>Bacillales</taxon>
        <taxon>Bacillaceae</taxon>
        <taxon>Alkalihalobacillus</taxon>
    </lineage>
</organism>
<keyword evidence="1" id="KW-0812">Transmembrane</keyword>
<keyword evidence="1" id="KW-1133">Transmembrane helix</keyword>
<dbReference type="Proteomes" id="UP000075806">
    <property type="component" value="Unassembled WGS sequence"/>
</dbReference>
<accession>A0A162CM27</accession>
<dbReference type="AlphaFoldDB" id="A0A162CM27"/>
<protein>
    <submittedName>
        <fullName evidence="2">Uncharacterized protein</fullName>
    </submittedName>
</protein>
<keyword evidence="1" id="KW-0472">Membrane</keyword>
<feature type="transmembrane region" description="Helical" evidence="1">
    <location>
        <begin position="21"/>
        <end position="48"/>
    </location>
</feature>
<dbReference type="STRING" id="519424.AZF04_13655"/>
<reference evidence="2" key="1">
    <citation type="submission" date="2016-02" db="EMBL/GenBank/DDBJ databases">
        <title>Genome sequence of Bacillus trypoxylicola KCTC 13244(T).</title>
        <authorList>
            <person name="Jeong H."/>
            <person name="Park S.-H."/>
            <person name="Choi S.-K."/>
        </authorList>
    </citation>
    <scope>NUCLEOTIDE SEQUENCE [LARGE SCALE GENOMIC DNA]</scope>
    <source>
        <strain evidence="2">KCTC 13244</strain>
    </source>
</reference>
<dbReference type="OrthoDB" id="2942608at2"/>
<name>A0A162CM27_9BACI</name>